<name>A0A6A4GVJ6_9AGAR</name>
<evidence type="ECO:0000313" key="2">
    <source>
        <dbReference type="Proteomes" id="UP000799118"/>
    </source>
</evidence>
<sequence length="143" mass="16281">SEIDRLQLQIEALSSRQRQLKKYEWNLRSLLAPVRKLPNEVLMSIFNLVSQDNMLREYPQLKDSLLCPGGGDGLKIMPALVLSSICSRWRQISLSYSALWSRMTLVLAVHLTDDTKASLLAMTKLYVDRSCTSLLRLRIDMAG</sequence>
<dbReference type="Proteomes" id="UP000799118">
    <property type="component" value="Unassembled WGS sequence"/>
</dbReference>
<gene>
    <name evidence="1" type="ORF">BT96DRAFT_780396</name>
</gene>
<evidence type="ECO:0000313" key="1">
    <source>
        <dbReference type="EMBL" id="KAE9389798.1"/>
    </source>
</evidence>
<organism evidence="1 2">
    <name type="scientific">Gymnopus androsaceus JB14</name>
    <dbReference type="NCBI Taxonomy" id="1447944"/>
    <lineage>
        <taxon>Eukaryota</taxon>
        <taxon>Fungi</taxon>
        <taxon>Dikarya</taxon>
        <taxon>Basidiomycota</taxon>
        <taxon>Agaricomycotina</taxon>
        <taxon>Agaricomycetes</taxon>
        <taxon>Agaricomycetidae</taxon>
        <taxon>Agaricales</taxon>
        <taxon>Marasmiineae</taxon>
        <taxon>Omphalotaceae</taxon>
        <taxon>Gymnopus</taxon>
    </lineage>
</organism>
<keyword evidence="2" id="KW-1185">Reference proteome</keyword>
<feature type="non-terminal residue" evidence="1">
    <location>
        <position position="143"/>
    </location>
</feature>
<accession>A0A6A4GVJ6</accession>
<feature type="non-terminal residue" evidence="1">
    <location>
        <position position="1"/>
    </location>
</feature>
<protein>
    <submittedName>
        <fullName evidence="1">Uncharacterized protein</fullName>
    </submittedName>
</protein>
<dbReference type="OrthoDB" id="3268380at2759"/>
<dbReference type="AlphaFoldDB" id="A0A6A4GVJ6"/>
<dbReference type="EMBL" id="ML769682">
    <property type="protein sequence ID" value="KAE9389798.1"/>
    <property type="molecule type" value="Genomic_DNA"/>
</dbReference>
<proteinExistence type="predicted"/>
<reference evidence="1" key="1">
    <citation type="journal article" date="2019" name="Environ. Microbiol.">
        <title>Fungal ecological strategies reflected in gene transcription - a case study of two litter decomposers.</title>
        <authorList>
            <person name="Barbi F."/>
            <person name="Kohler A."/>
            <person name="Barry K."/>
            <person name="Baskaran P."/>
            <person name="Daum C."/>
            <person name="Fauchery L."/>
            <person name="Ihrmark K."/>
            <person name="Kuo A."/>
            <person name="LaButti K."/>
            <person name="Lipzen A."/>
            <person name="Morin E."/>
            <person name="Grigoriev I.V."/>
            <person name="Henrissat B."/>
            <person name="Lindahl B."/>
            <person name="Martin F."/>
        </authorList>
    </citation>
    <scope>NUCLEOTIDE SEQUENCE</scope>
    <source>
        <strain evidence="1">JB14</strain>
    </source>
</reference>